<dbReference type="EMBL" id="BARU01003639">
    <property type="protein sequence ID" value="GAH25828.1"/>
    <property type="molecule type" value="Genomic_DNA"/>
</dbReference>
<accession>X1FYH9</accession>
<feature type="transmembrane region" description="Helical" evidence="1">
    <location>
        <begin position="9"/>
        <end position="28"/>
    </location>
</feature>
<evidence type="ECO:0000313" key="2">
    <source>
        <dbReference type="EMBL" id="GAH25828.1"/>
    </source>
</evidence>
<dbReference type="AlphaFoldDB" id="X1FYH9"/>
<keyword evidence="1" id="KW-1133">Transmembrane helix</keyword>
<evidence type="ECO:0000256" key="1">
    <source>
        <dbReference type="SAM" id="Phobius"/>
    </source>
</evidence>
<sequence>MKNSELRQFVLKMTIAGIGIGCIAIGIHMFYQKIQMSVAKISIPAGLILLIIG</sequence>
<comment type="caution">
    <text evidence="2">The sequence shown here is derived from an EMBL/GenBank/DDBJ whole genome shotgun (WGS) entry which is preliminary data.</text>
</comment>
<proteinExistence type="predicted"/>
<name>X1FYH9_9ZZZZ</name>
<keyword evidence="1" id="KW-0472">Membrane</keyword>
<organism evidence="2">
    <name type="scientific">marine sediment metagenome</name>
    <dbReference type="NCBI Taxonomy" id="412755"/>
    <lineage>
        <taxon>unclassified sequences</taxon>
        <taxon>metagenomes</taxon>
        <taxon>ecological metagenomes</taxon>
    </lineage>
</organism>
<keyword evidence="1" id="KW-0812">Transmembrane</keyword>
<protein>
    <submittedName>
        <fullName evidence="2">Uncharacterized protein</fullName>
    </submittedName>
</protein>
<gene>
    <name evidence="2" type="ORF">S03H2_07762</name>
</gene>
<feature type="non-terminal residue" evidence="2">
    <location>
        <position position="53"/>
    </location>
</feature>
<reference evidence="2" key="1">
    <citation type="journal article" date="2014" name="Front. Microbiol.">
        <title>High frequency of phylogenetically diverse reductive dehalogenase-homologous genes in deep subseafloor sedimentary metagenomes.</title>
        <authorList>
            <person name="Kawai M."/>
            <person name="Futagami T."/>
            <person name="Toyoda A."/>
            <person name="Takaki Y."/>
            <person name="Nishi S."/>
            <person name="Hori S."/>
            <person name="Arai W."/>
            <person name="Tsubouchi T."/>
            <person name="Morono Y."/>
            <person name="Uchiyama I."/>
            <person name="Ito T."/>
            <person name="Fujiyama A."/>
            <person name="Inagaki F."/>
            <person name="Takami H."/>
        </authorList>
    </citation>
    <scope>NUCLEOTIDE SEQUENCE</scope>
    <source>
        <strain evidence="2">Expedition CK06-06</strain>
    </source>
</reference>